<accession>A0A1Z5IUT9</accession>
<comment type="caution">
    <text evidence="2">The sequence shown here is derived from an EMBL/GenBank/DDBJ whole genome shotgun (WGS) entry which is preliminary data.</text>
</comment>
<evidence type="ECO:0000313" key="2">
    <source>
        <dbReference type="EMBL" id="GAX05378.1"/>
    </source>
</evidence>
<dbReference type="RefSeq" id="WP_089120692.1">
    <property type="nucleotide sequence ID" value="NZ_BCMI01000005.1"/>
</dbReference>
<feature type="region of interest" description="Disordered" evidence="1">
    <location>
        <begin position="75"/>
        <end position="96"/>
    </location>
</feature>
<organism evidence="2 3">
    <name type="scientific">Secundilactobacillus pentosiphilus</name>
    <dbReference type="NCBI Taxonomy" id="1714682"/>
    <lineage>
        <taxon>Bacteria</taxon>
        <taxon>Bacillati</taxon>
        <taxon>Bacillota</taxon>
        <taxon>Bacilli</taxon>
        <taxon>Lactobacillales</taxon>
        <taxon>Lactobacillaceae</taxon>
        <taxon>Secundilactobacillus</taxon>
    </lineage>
</organism>
<dbReference type="EMBL" id="BCMI01000005">
    <property type="protein sequence ID" value="GAX05378.1"/>
    <property type="molecule type" value="Genomic_DNA"/>
</dbReference>
<protein>
    <submittedName>
        <fullName evidence="2">Uncharacterized protein</fullName>
    </submittedName>
</protein>
<evidence type="ECO:0000256" key="1">
    <source>
        <dbReference type="SAM" id="MobiDB-lite"/>
    </source>
</evidence>
<gene>
    <name evidence="2" type="ORF">IWT25_00682</name>
</gene>
<reference evidence="2 3" key="1">
    <citation type="submission" date="2015-11" db="EMBL/GenBank/DDBJ databases">
        <title>Draft genome sequences of new species of the genus Lactobacillus isolated from orchardgrass silage.</title>
        <authorList>
            <person name="Tohno M."/>
            <person name="Tanizawa Y."/>
            <person name="Arita M."/>
        </authorList>
    </citation>
    <scope>NUCLEOTIDE SEQUENCE [LARGE SCALE GENOMIC DNA]</scope>
    <source>
        <strain evidence="2 3">IWT25</strain>
    </source>
</reference>
<sequence length="96" mass="10721">MTKKSYIRTSTLVNGFEISSNYEKRSTKVANQILEKLAEAGAKIKTDDLVGKETIAVLNQGVTEIKVSITDAEETDRMNEALSNNQEPITKSWETR</sequence>
<dbReference type="Proteomes" id="UP000198414">
    <property type="component" value="Unassembled WGS sequence"/>
</dbReference>
<dbReference type="AlphaFoldDB" id="A0A1Z5IUT9"/>
<evidence type="ECO:0000313" key="3">
    <source>
        <dbReference type="Proteomes" id="UP000198414"/>
    </source>
</evidence>
<proteinExistence type="predicted"/>
<name>A0A1Z5IUT9_9LACO</name>